<keyword evidence="2" id="KW-1185">Reference proteome</keyword>
<proteinExistence type="predicted"/>
<dbReference type="InterPro" id="IPR038573">
    <property type="entry name" value="BrnT_sf"/>
</dbReference>
<dbReference type="InterPro" id="IPR007460">
    <property type="entry name" value="BrnT_toxin"/>
</dbReference>
<dbReference type="EMBL" id="MRCG01000001">
    <property type="protein sequence ID" value="OKH50702.1"/>
    <property type="molecule type" value="Genomic_DNA"/>
</dbReference>
<gene>
    <name evidence="1" type="ORF">NIES30_00990</name>
</gene>
<organism evidence="1 2">
    <name type="scientific">Phormidium tenue NIES-30</name>
    <dbReference type="NCBI Taxonomy" id="549789"/>
    <lineage>
        <taxon>Bacteria</taxon>
        <taxon>Bacillati</taxon>
        <taxon>Cyanobacteriota</taxon>
        <taxon>Cyanophyceae</taxon>
        <taxon>Oscillatoriophycideae</taxon>
        <taxon>Oscillatoriales</taxon>
        <taxon>Oscillatoriaceae</taxon>
        <taxon>Phormidium</taxon>
    </lineage>
</organism>
<protein>
    <recommendedName>
        <fullName evidence="3">BrnT family toxin</fullName>
    </recommendedName>
</protein>
<dbReference type="Proteomes" id="UP000185557">
    <property type="component" value="Unassembled WGS sequence"/>
</dbReference>
<dbReference type="STRING" id="549789.NIES30_00990"/>
<evidence type="ECO:0008006" key="3">
    <source>
        <dbReference type="Google" id="ProtNLM"/>
    </source>
</evidence>
<dbReference type="Gene3D" id="3.10.450.530">
    <property type="entry name" value="Ribonuclease toxin, BrnT, of type II toxin-antitoxin system"/>
    <property type="match status" value="1"/>
</dbReference>
<dbReference type="AlphaFoldDB" id="A0A1U7JAG7"/>
<sequence length="98" mass="11417">MDVYFVLNGVSFVWNDDKAQVNPQKHDGVTFQQAAQVFFDPLLVVVDASRNDEARDAVIGLDTRWNLLYVVYIERENDTIRIISARKATRTEREYYES</sequence>
<reference evidence="1 2" key="1">
    <citation type="submission" date="2016-11" db="EMBL/GenBank/DDBJ databases">
        <title>Draft Genome Sequences of Nine Cyanobacterial Strains from Diverse Habitats.</title>
        <authorList>
            <person name="Zhu T."/>
            <person name="Hou S."/>
            <person name="Lu X."/>
            <person name="Hess W.R."/>
        </authorList>
    </citation>
    <scope>NUCLEOTIDE SEQUENCE [LARGE SCALE GENOMIC DNA]</scope>
    <source>
        <strain evidence="1 2">NIES-30</strain>
    </source>
</reference>
<evidence type="ECO:0000313" key="2">
    <source>
        <dbReference type="Proteomes" id="UP000185557"/>
    </source>
</evidence>
<accession>A0A1U7JAG7</accession>
<comment type="caution">
    <text evidence="1">The sequence shown here is derived from an EMBL/GenBank/DDBJ whole genome shotgun (WGS) entry which is preliminary data.</text>
</comment>
<dbReference type="Pfam" id="PF04365">
    <property type="entry name" value="BrnT_toxin"/>
    <property type="match status" value="1"/>
</dbReference>
<dbReference type="RefSeq" id="WP_073606518.1">
    <property type="nucleotide sequence ID" value="NZ_MRCG01000001.1"/>
</dbReference>
<dbReference type="OrthoDB" id="428036at2"/>
<evidence type="ECO:0000313" key="1">
    <source>
        <dbReference type="EMBL" id="OKH50702.1"/>
    </source>
</evidence>
<name>A0A1U7JAG7_9CYAN</name>